<keyword evidence="4" id="KW-1185">Reference proteome</keyword>
<comment type="caution">
    <text evidence="3">The sequence shown here is derived from an EMBL/GenBank/DDBJ whole genome shotgun (WGS) entry which is preliminary data.</text>
</comment>
<reference evidence="3 4" key="1">
    <citation type="submission" date="2017-06" db="EMBL/GenBank/DDBJ databases">
        <title>Investigating the central metabolism of Clostridium thermosuccinogenes.</title>
        <authorList>
            <person name="Koendjbiharie J.G."/>
            <person name="van Kranenburg R."/>
        </authorList>
    </citation>
    <scope>NUCLEOTIDE SEQUENCE [LARGE SCALE GENOMIC DNA]</scope>
    <source>
        <strain evidence="3 4">DSM 5806</strain>
    </source>
</reference>
<keyword evidence="1" id="KW-0677">Repeat</keyword>
<dbReference type="EMBL" id="NIOJ01000002">
    <property type="protein sequence ID" value="PNU01397.1"/>
    <property type="molecule type" value="Genomic_DNA"/>
</dbReference>
<evidence type="ECO:0000313" key="3">
    <source>
        <dbReference type="EMBL" id="PNU01397.1"/>
    </source>
</evidence>
<gene>
    <name evidence="3" type="ORF">CDQ84_01660</name>
</gene>
<dbReference type="Proteomes" id="UP000236151">
    <property type="component" value="Unassembled WGS sequence"/>
</dbReference>
<name>A0A2K2FRI8_9CLOT</name>
<dbReference type="KEGG" id="cthd:CDO33_04065"/>
<feature type="domain" description="SLH" evidence="2">
    <location>
        <begin position="11"/>
        <end position="30"/>
    </location>
</feature>
<protein>
    <recommendedName>
        <fullName evidence="2">SLH domain-containing protein</fullName>
    </recommendedName>
</protein>
<organism evidence="3 4">
    <name type="scientific">Clostridium thermosuccinogenes</name>
    <dbReference type="NCBI Taxonomy" id="84032"/>
    <lineage>
        <taxon>Bacteria</taxon>
        <taxon>Bacillati</taxon>
        <taxon>Bacillota</taxon>
        <taxon>Clostridia</taxon>
        <taxon>Eubacteriales</taxon>
        <taxon>Clostridiaceae</taxon>
        <taxon>Clostridium</taxon>
    </lineage>
</organism>
<dbReference type="Pfam" id="PF00395">
    <property type="entry name" value="SLH"/>
    <property type="match status" value="1"/>
</dbReference>
<dbReference type="RefSeq" id="WP_103079977.1">
    <property type="nucleotide sequence ID" value="NZ_CP021850.1"/>
</dbReference>
<evidence type="ECO:0000256" key="1">
    <source>
        <dbReference type="ARBA" id="ARBA00022737"/>
    </source>
</evidence>
<proteinExistence type="predicted"/>
<sequence length="37" mass="4146">MSERLISVLLANGDPNGNFNPKDDITRAEVVKSWTTR</sequence>
<dbReference type="AlphaFoldDB" id="A0A2K2FRI8"/>
<dbReference type="InterPro" id="IPR001119">
    <property type="entry name" value="SLH_dom"/>
</dbReference>
<evidence type="ECO:0000259" key="2">
    <source>
        <dbReference type="Pfam" id="PF00395"/>
    </source>
</evidence>
<evidence type="ECO:0000313" key="4">
    <source>
        <dbReference type="Proteomes" id="UP000236151"/>
    </source>
</evidence>
<accession>A0A2K2FRI8</accession>